<dbReference type="InterPro" id="IPR002104">
    <property type="entry name" value="Integrase_catalytic"/>
</dbReference>
<dbReference type="RefSeq" id="WP_092487970.1">
    <property type="nucleotide sequence ID" value="NZ_FOYM01000063.1"/>
</dbReference>
<sequence>MKTTDFAKYLTDYLSIYLPGQRNLSPNTITSYRDTFKLLLLFCREEKGISPECLTLSHIDDDLVLAFMSWIETERKCSIATRNQRLAAIHAFYRYVQAQTPERLLMHQRILSIPMKKTGKPAVAYLTTEELETILNQPDRKTPAGRRDLLLLTVLYDSGARVQELIDLLVRDIRFMQPATITLKGKGRKVRHVPLMSRTAVLLKDYLEERRLTAADRLDSPLFFNSRRQKLTRAGVSYIINKYVKAVKEQNTILLPNKVSPHVFRHTKAMHLLQANVNLVYIRDFLGHSSVTTSEIYSRADARMKRLALEQAYSPAVIDDVPAWQDDQDLLNWLQKICQ</sequence>
<evidence type="ECO:0000256" key="1">
    <source>
        <dbReference type="ARBA" id="ARBA00003283"/>
    </source>
</evidence>
<dbReference type="InterPro" id="IPR011010">
    <property type="entry name" value="DNA_brk_join_enz"/>
</dbReference>
<evidence type="ECO:0000313" key="9">
    <source>
        <dbReference type="EMBL" id="SFR18608.1"/>
    </source>
</evidence>
<dbReference type="STRING" id="39060.SAMN05660706_1631"/>
<dbReference type="SUPFAM" id="SSF47823">
    <property type="entry name" value="lambda integrase-like, N-terminal domain"/>
    <property type="match status" value="1"/>
</dbReference>
<dbReference type="PROSITE" id="PS51898">
    <property type="entry name" value="TYR_RECOMBINASE"/>
    <property type="match status" value="1"/>
</dbReference>
<evidence type="ECO:0000259" key="7">
    <source>
        <dbReference type="PROSITE" id="PS51898"/>
    </source>
</evidence>
<dbReference type="OrthoDB" id="9771888at2"/>
<dbReference type="EMBL" id="FOYM01000063">
    <property type="protein sequence ID" value="SFR18608.1"/>
    <property type="molecule type" value="Genomic_DNA"/>
</dbReference>
<organism evidence="9 10">
    <name type="scientific">Desulfoscipio geothermicus DSM 3669</name>
    <dbReference type="NCBI Taxonomy" id="1121426"/>
    <lineage>
        <taxon>Bacteria</taxon>
        <taxon>Bacillati</taxon>
        <taxon>Bacillota</taxon>
        <taxon>Clostridia</taxon>
        <taxon>Eubacteriales</taxon>
        <taxon>Desulfallaceae</taxon>
        <taxon>Desulfoscipio</taxon>
    </lineage>
</organism>
<keyword evidence="4 6" id="KW-0238">DNA-binding</keyword>
<feature type="domain" description="Core-binding (CB)" evidence="8">
    <location>
        <begin position="1"/>
        <end position="97"/>
    </location>
</feature>
<dbReference type="Pfam" id="PF02899">
    <property type="entry name" value="Phage_int_SAM_1"/>
    <property type="match status" value="1"/>
</dbReference>
<evidence type="ECO:0000256" key="5">
    <source>
        <dbReference type="ARBA" id="ARBA00023172"/>
    </source>
</evidence>
<evidence type="ECO:0000256" key="4">
    <source>
        <dbReference type="ARBA" id="ARBA00023125"/>
    </source>
</evidence>
<dbReference type="GO" id="GO:0003677">
    <property type="term" value="F:DNA binding"/>
    <property type="evidence" value="ECO:0007669"/>
    <property type="project" value="UniProtKB-UniRule"/>
</dbReference>
<comment type="similarity">
    <text evidence="2">Belongs to the 'phage' integrase family.</text>
</comment>
<dbReference type="InterPro" id="IPR050090">
    <property type="entry name" value="Tyrosine_recombinase_XerCD"/>
</dbReference>
<proteinExistence type="inferred from homology"/>
<dbReference type="InterPro" id="IPR004107">
    <property type="entry name" value="Integrase_SAM-like_N"/>
</dbReference>
<evidence type="ECO:0000259" key="8">
    <source>
        <dbReference type="PROSITE" id="PS51900"/>
    </source>
</evidence>
<dbReference type="PANTHER" id="PTHR30349">
    <property type="entry name" value="PHAGE INTEGRASE-RELATED"/>
    <property type="match status" value="1"/>
</dbReference>
<dbReference type="InterPro" id="IPR013762">
    <property type="entry name" value="Integrase-like_cat_sf"/>
</dbReference>
<dbReference type="InterPro" id="IPR010998">
    <property type="entry name" value="Integrase_recombinase_N"/>
</dbReference>
<name>A0A1I6EM74_9FIRM</name>
<reference evidence="10" key="1">
    <citation type="submission" date="2016-10" db="EMBL/GenBank/DDBJ databases">
        <authorList>
            <person name="Varghese N."/>
            <person name="Submissions S."/>
        </authorList>
    </citation>
    <scope>NUCLEOTIDE SEQUENCE [LARGE SCALE GENOMIC DNA]</scope>
    <source>
        <strain evidence="10">DSM 3669</strain>
    </source>
</reference>
<dbReference type="Pfam" id="PF00589">
    <property type="entry name" value="Phage_integrase"/>
    <property type="match status" value="1"/>
</dbReference>
<dbReference type="PANTHER" id="PTHR30349:SF81">
    <property type="entry name" value="TYROSINE RECOMBINASE XERC"/>
    <property type="match status" value="1"/>
</dbReference>
<gene>
    <name evidence="9" type="ORF">SAMN05660706_1631</name>
</gene>
<protein>
    <submittedName>
        <fullName evidence="9">Site-specific recombinase XerD</fullName>
    </submittedName>
</protein>
<dbReference type="SUPFAM" id="SSF56349">
    <property type="entry name" value="DNA breaking-rejoining enzymes"/>
    <property type="match status" value="1"/>
</dbReference>
<accession>A0A1I6EM74</accession>
<evidence type="ECO:0000256" key="2">
    <source>
        <dbReference type="ARBA" id="ARBA00008857"/>
    </source>
</evidence>
<dbReference type="AlphaFoldDB" id="A0A1I6EM74"/>
<evidence type="ECO:0000256" key="3">
    <source>
        <dbReference type="ARBA" id="ARBA00022908"/>
    </source>
</evidence>
<dbReference type="Proteomes" id="UP000199584">
    <property type="component" value="Unassembled WGS sequence"/>
</dbReference>
<keyword evidence="3" id="KW-0229">DNA integration</keyword>
<comment type="function">
    <text evidence="1">Site-specific tyrosine recombinase, which acts by catalyzing the cutting and rejoining of the recombining DNA molecules.</text>
</comment>
<keyword evidence="10" id="KW-1185">Reference proteome</keyword>
<dbReference type="Gene3D" id="1.10.150.130">
    <property type="match status" value="1"/>
</dbReference>
<dbReference type="InterPro" id="IPR044068">
    <property type="entry name" value="CB"/>
</dbReference>
<dbReference type="PROSITE" id="PS51900">
    <property type="entry name" value="CB"/>
    <property type="match status" value="1"/>
</dbReference>
<dbReference type="GO" id="GO:0015074">
    <property type="term" value="P:DNA integration"/>
    <property type="evidence" value="ECO:0007669"/>
    <property type="project" value="UniProtKB-KW"/>
</dbReference>
<keyword evidence="5" id="KW-0233">DNA recombination</keyword>
<dbReference type="GO" id="GO:0006310">
    <property type="term" value="P:DNA recombination"/>
    <property type="evidence" value="ECO:0007669"/>
    <property type="project" value="UniProtKB-KW"/>
</dbReference>
<dbReference type="Gene3D" id="1.10.443.10">
    <property type="entry name" value="Intergrase catalytic core"/>
    <property type="match status" value="1"/>
</dbReference>
<feature type="domain" description="Tyr recombinase" evidence="7">
    <location>
        <begin position="121"/>
        <end position="310"/>
    </location>
</feature>
<evidence type="ECO:0000313" key="10">
    <source>
        <dbReference type="Proteomes" id="UP000199584"/>
    </source>
</evidence>
<evidence type="ECO:0000256" key="6">
    <source>
        <dbReference type="PROSITE-ProRule" id="PRU01248"/>
    </source>
</evidence>
<dbReference type="CDD" id="cd01182">
    <property type="entry name" value="INT_RitC_C_like"/>
    <property type="match status" value="1"/>
</dbReference>